<feature type="compositionally biased region" description="Basic and acidic residues" evidence="1">
    <location>
        <begin position="42"/>
        <end position="53"/>
    </location>
</feature>
<evidence type="ECO:0000256" key="1">
    <source>
        <dbReference type="SAM" id="MobiDB-lite"/>
    </source>
</evidence>
<reference evidence="2" key="1">
    <citation type="submission" date="2021-06" db="EMBL/GenBank/DDBJ databases">
        <authorList>
            <person name="Kallberg Y."/>
            <person name="Tangrot J."/>
            <person name="Rosling A."/>
        </authorList>
    </citation>
    <scope>NUCLEOTIDE SEQUENCE</scope>
    <source>
        <strain evidence="2">CL551</strain>
    </source>
</reference>
<dbReference type="Proteomes" id="UP000789342">
    <property type="component" value="Unassembled WGS sequence"/>
</dbReference>
<dbReference type="AlphaFoldDB" id="A0A9N9JE18"/>
<protein>
    <submittedName>
        <fullName evidence="2">58_t:CDS:1</fullName>
    </submittedName>
</protein>
<feature type="region of interest" description="Disordered" evidence="1">
    <location>
        <begin position="15"/>
        <end position="53"/>
    </location>
</feature>
<gene>
    <name evidence="2" type="ORF">AMORRO_LOCUS17012</name>
</gene>
<comment type="caution">
    <text evidence="2">The sequence shown here is derived from an EMBL/GenBank/DDBJ whole genome shotgun (WGS) entry which is preliminary data.</text>
</comment>
<keyword evidence="3" id="KW-1185">Reference proteome</keyword>
<dbReference type="EMBL" id="CAJVPV010050032">
    <property type="protein sequence ID" value="CAG8777117.1"/>
    <property type="molecule type" value="Genomic_DNA"/>
</dbReference>
<feature type="compositionally biased region" description="Polar residues" evidence="1">
    <location>
        <begin position="25"/>
        <end position="41"/>
    </location>
</feature>
<sequence length="53" mass="6186">NIGPHHSIITYQMTNEISFKKHSSKQQPKTSKNIKNPTKSQNHQDHKQKSFID</sequence>
<evidence type="ECO:0000313" key="2">
    <source>
        <dbReference type="EMBL" id="CAG8777117.1"/>
    </source>
</evidence>
<accession>A0A9N9JE18</accession>
<evidence type="ECO:0000313" key="3">
    <source>
        <dbReference type="Proteomes" id="UP000789342"/>
    </source>
</evidence>
<proteinExistence type="predicted"/>
<organism evidence="2 3">
    <name type="scientific">Acaulospora morrowiae</name>
    <dbReference type="NCBI Taxonomy" id="94023"/>
    <lineage>
        <taxon>Eukaryota</taxon>
        <taxon>Fungi</taxon>
        <taxon>Fungi incertae sedis</taxon>
        <taxon>Mucoromycota</taxon>
        <taxon>Glomeromycotina</taxon>
        <taxon>Glomeromycetes</taxon>
        <taxon>Diversisporales</taxon>
        <taxon>Acaulosporaceae</taxon>
        <taxon>Acaulospora</taxon>
    </lineage>
</organism>
<name>A0A9N9JE18_9GLOM</name>
<feature type="non-terminal residue" evidence="2">
    <location>
        <position position="1"/>
    </location>
</feature>